<dbReference type="InterPro" id="IPR003150">
    <property type="entry name" value="DNA-bd_RFX"/>
</dbReference>
<keyword evidence="3" id="KW-0804">Transcription</keyword>
<dbReference type="InterPro" id="IPR001606">
    <property type="entry name" value="ARID_dom"/>
</dbReference>
<dbReference type="InterPro" id="IPR052406">
    <property type="entry name" value="Chromatin_Remodeling_Comp"/>
</dbReference>
<sequence length="546" mass="63287">MNKRTRGSRPIEAFQFNQRDNSALAPRAIKPIEDNIERTPEYISFMKSLEEFHKSHGTTLQREPVLGSKKLDLYKIYRMCLRDEECLPHRPGPPTPQPQELSSATPQGNITPPRRVNSQDNMKSLQSMRTIQSLQSVKDPGTPVQSYTSYDQHSIIMDQTFDNDEIEEEHGSLLGGGNSNRILLALKSQLPNEIDWAFEVLIQLSEDESITFYMDKIPGLIDILLTFVAPFYKDMRKLTELANVNIKEMGDYIESTIKEYFSSLARIEQLKRVMQIFLMFRNLSFLEYNAEMMATYKPLRRFLIEGLNLPEITRFSELRYHCLETVENMCKFIILKSGREELLLTLPKFTYSNDSALIIRSIRALTLLASNENNVEFMREIDSDMVERLVQFLLIDDDDELIIAVLDWFYHYSTYEESACKLVQSAPGNLVRLLINFLKYGATEENFLQNPILPEKNPFQIHGEFEKFSEPHRTIEWLKKYYEESKSDGVLQTDIWYAYRDQFTNSSVPMMPAADVIKNVNVAFPDSSAIMTTTADGASKYPFYFF</sequence>
<evidence type="ECO:0000256" key="1">
    <source>
        <dbReference type="ARBA" id="ARBA00022853"/>
    </source>
</evidence>
<dbReference type="PANTHER" id="PTHR22970:SF14">
    <property type="entry name" value="AT-RICH INTERACTIVE DOMAIN-CONTAINING PROTEIN 2"/>
    <property type="match status" value="1"/>
</dbReference>
<accession>A0A2Z6RT22</accession>
<dbReference type="EMBL" id="BEXD01004053">
    <property type="protein sequence ID" value="GBC06136.1"/>
    <property type="molecule type" value="Genomic_DNA"/>
</dbReference>
<feature type="domain" description="RFX-type winged-helix" evidence="6">
    <location>
        <begin position="474"/>
        <end position="546"/>
    </location>
</feature>
<protein>
    <recommendedName>
        <fullName evidence="6">RFX-type winged-helix domain-containing protein</fullName>
    </recommendedName>
</protein>
<feature type="compositionally biased region" description="Polar residues" evidence="5">
    <location>
        <begin position="99"/>
        <end position="125"/>
    </location>
</feature>
<dbReference type="GO" id="GO:0016586">
    <property type="term" value="C:RSC-type complex"/>
    <property type="evidence" value="ECO:0007669"/>
    <property type="project" value="TreeGrafter"/>
</dbReference>
<evidence type="ECO:0000313" key="7">
    <source>
        <dbReference type="EMBL" id="GBC06136.1"/>
    </source>
</evidence>
<dbReference type="Pfam" id="PF01388">
    <property type="entry name" value="ARID"/>
    <property type="match status" value="1"/>
</dbReference>
<comment type="caution">
    <text evidence="7">The sequence shown here is derived from an EMBL/GenBank/DDBJ whole genome shotgun (WGS) entry which is preliminary data.</text>
</comment>
<feature type="region of interest" description="Disordered" evidence="5">
    <location>
        <begin position="87"/>
        <end position="125"/>
    </location>
</feature>
<gene>
    <name evidence="7" type="ORF">RclHR1_06640014</name>
</gene>
<reference evidence="7 8" key="1">
    <citation type="submission" date="2017-11" db="EMBL/GenBank/DDBJ databases">
        <title>The genome of Rhizophagus clarus HR1 reveals common genetic basis of auxotrophy among arbuscular mycorrhizal fungi.</title>
        <authorList>
            <person name="Kobayashi Y."/>
        </authorList>
    </citation>
    <scope>NUCLEOTIDE SEQUENCE [LARGE SCALE GENOMIC DNA]</scope>
    <source>
        <strain evidence="7 8">HR1</strain>
    </source>
</reference>
<evidence type="ECO:0000256" key="2">
    <source>
        <dbReference type="ARBA" id="ARBA00023015"/>
    </source>
</evidence>
<keyword evidence="8" id="KW-1185">Reference proteome</keyword>
<dbReference type="Gene3D" id="1.10.150.60">
    <property type="entry name" value="ARID DNA-binding domain"/>
    <property type="match status" value="1"/>
</dbReference>
<evidence type="ECO:0000256" key="4">
    <source>
        <dbReference type="ARBA" id="ARBA00023242"/>
    </source>
</evidence>
<dbReference type="PROSITE" id="PS51526">
    <property type="entry name" value="RFX_DBD"/>
    <property type="match status" value="1"/>
</dbReference>
<dbReference type="GO" id="GO:0006325">
    <property type="term" value="P:chromatin organization"/>
    <property type="evidence" value="ECO:0007669"/>
    <property type="project" value="UniProtKB-KW"/>
</dbReference>
<dbReference type="Gene3D" id="1.25.10.10">
    <property type="entry name" value="Leucine-rich Repeat Variant"/>
    <property type="match status" value="1"/>
</dbReference>
<dbReference type="InterPro" id="IPR011989">
    <property type="entry name" value="ARM-like"/>
</dbReference>
<dbReference type="STRING" id="94130.A0A2Z6RT22"/>
<proteinExistence type="predicted"/>
<dbReference type="SUPFAM" id="SSF48371">
    <property type="entry name" value="ARM repeat"/>
    <property type="match status" value="1"/>
</dbReference>
<dbReference type="PANTHER" id="PTHR22970">
    <property type="entry name" value="AT-RICH INTERACTIVE DOMAIN-CONTAINING PROTEIN 2"/>
    <property type="match status" value="1"/>
</dbReference>
<keyword evidence="4" id="KW-0539">Nucleus</keyword>
<dbReference type="InterPro" id="IPR016024">
    <property type="entry name" value="ARM-type_fold"/>
</dbReference>
<evidence type="ECO:0000313" key="8">
    <source>
        <dbReference type="Proteomes" id="UP000247702"/>
    </source>
</evidence>
<dbReference type="AlphaFoldDB" id="A0A2Z6RT22"/>
<evidence type="ECO:0000259" key="6">
    <source>
        <dbReference type="PROSITE" id="PS51526"/>
    </source>
</evidence>
<dbReference type="Proteomes" id="UP000247702">
    <property type="component" value="Unassembled WGS sequence"/>
</dbReference>
<name>A0A2Z6RT22_9GLOM</name>
<evidence type="ECO:0000256" key="3">
    <source>
        <dbReference type="ARBA" id="ARBA00023163"/>
    </source>
</evidence>
<keyword evidence="2" id="KW-0805">Transcription regulation</keyword>
<dbReference type="GO" id="GO:0006355">
    <property type="term" value="P:regulation of DNA-templated transcription"/>
    <property type="evidence" value="ECO:0007669"/>
    <property type="project" value="InterPro"/>
</dbReference>
<dbReference type="GO" id="GO:0003677">
    <property type="term" value="F:DNA binding"/>
    <property type="evidence" value="ECO:0007669"/>
    <property type="project" value="InterPro"/>
</dbReference>
<organism evidence="7 8">
    <name type="scientific">Rhizophagus clarus</name>
    <dbReference type="NCBI Taxonomy" id="94130"/>
    <lineage>
        <taxon>Eukaryota</taxon>
        <taxon>Fungi</taxon>
        <taxon>Fungi incertae sedis</taxon>
        <taxon>Mucoromycota</taxon>
        <taxon>Glomeromycotina</taxon>
        <taxon>Glomeromycetes</taxon>
        <taxon>Glomerales</taxon>
        <taxon>Glomeraceae</taxon>
        <taxon>Rhizophagus</taxon>
    </lineage>
</organism>
<evidence type="ECO:0000256" key="5">
    <source>
        <dbReference type="SAM" id="MobiDB-lite"/>
    </source>
</evidence>
<dbReference type="InterPro" id="IPR036431">
    <property type="entry name" value="ARID_dom_sf"/>
</dbReference>
<keyword evidence="1" id="KW-0156">Chromatin regulator</keyword>
<dbReference type="SUPFAM" id="SSF46774">
    <property type="entry name" value="ARID-like"/>
    <property type="match status" value="1"/>
</dbReference>